<dbReference type="EMBL" id="CM035421">
    <property type="protein sequence ID" value="KAH7388315.1"/>
    <property type="molecule type" value="Genomic_DNA"/>
</dbReference>
<dbReference type="InterPro" id="IPR039605">
    <property type="entry name" value="AHL"/>
</dbReference>
<evidence type="ECO:0000313" key="6">
    <source>
        <dbReference type="Proteomes" id="UP000825935"/>
    </source>
</evidence>
<comment type="caution">
    <text evidence="5">The sequence shown here is derived from an EMBL/GenBank/DDBJ whole genome shotgun (WGS) entry which is preliminary data.</text>
</comment>
<dbReference type="OrthoDB" id="2014829at2759"/>
<feature type="region of interest" description="Disordered" evidence="3">
    <location>
        <begin position="1"/>
        <end position="74"/>
    </location>
</feature>
<dbReference type="EMBL" id="CM035421">
    <property type="protein sequence ID" value="KAH7388313.1"/>
    <property type="molecule type" value="Genomic_DNA"/>
</dbReference>
<feature type="compositionally biased region" description="Low complexity" evidence="3">
    <location>
        <begin position="35"/>
        <end position="50"/>
    </location>
</feature>
<dbReference type="Pfam" id="PF03479">
    <property type="entry name" value="PCC"/>
    <property type="match status" value="1"/>
</dbReference>
<dbReference type="GO" id="GO:0005634">
    <property type="term" value="C:nucleus"/>
    <property type="evidence" value="ECO:0007669"/>
    <property type="project" value="UniProtKB-SubCell"/>
</dbReference>
<feature type="domain" description="PPC" evidence="4">
    <location>
        <begin position="181"/>
        <end position="318"/>
    </location>
</feature>
<feature type="region of interest" description="Disordered" evidence="3">
    <location>
        <begin position="93"/>
        <end position="131"/>
    </location>
</feature>
<feature type="compositionally biased region" description="Polar residues" evidence="3">
    <location>
        <begin position="57"/>
        <end position="74"/>
    </location>
</feature>
<dbReference type="PANTHER" id="PTHR31500:SF57">
    <property type="entry name" value="AT-HOOK MOTIF NUCLEAR-LOCALIZED PROTEIN 10"/>
    <property type="match status" value="1"/>
</dbReference>
<dbReference type="PROSITE" id="PS51742">
    <property type="entry name" value="PPC"/>
    <property type="match status" value="1"/>
</dbReference>
<feature type="region of interest" description="Disordered" evidence="3">
    <location>
        <begin position="311"/>
        <end position="370"/>
    </location>
</feature>
<sequence>MEFKDSIPMPPPSSGTPFHVMHSKVGTDFSNTQTPASPVRPDAARAVPAAPLAPPSSHTSSNAPPTATPDQSSMRTITAMPLASISPSYMSDFPTGIATHPGPHSSLQNSSLRGTDSVKKKRGRPRKYGSDGTVTITIKQFSPTSMSPLSLIQKRGRGRPPGSGKNQQLAALGELMCGTVGTGFTPHAITIAAGEDVAARIMSFSQQGPRGICILSANGAISNATLRQSAASGGTVTYEGRFEILSLSGSFLVTELCRTGGLSVSLAGPDGRVIGGGVAGMLMAASPVQVVVGSFVCLPKKTHTKALKAEDASKLSISPGGAAASNMRNSVAPPEVSVCERGNDKQDSPPTNNQTSGNATSSNDTPPGQMIAVQMGWLGSQESNRRITDINMSSPGQ</sequence>
<feature type="compositionally biased region" description="Polar residues" evidence="3">
    <location>
        <begin position="105"/>
        <end position="114"/>
    </location>
</feature>
<evidence type="ECO:0000259" key="4">
    <source>
        <dbReference type="PROSITE" id="PS51742"/>
    </source>
</evidence>
<protein>
    <recommendedName>
        <fullName evidence="2">AT-hook motif nuclear-localized protein</fullName>
    </recommendedName>
</protein>
<evidence type="ECO:0000313" key="5">
    <source>
        <dbReference type="EMBL" id="KAH7388313.1"/>
    </source>
</evidence>
<organism evidence="5 6">
    <name type="scientific">Ceratopteris richardii</name>
    <name type="common">Triangle waterfern</name>
    <dbReference type="NCBI Taxonomy" id="49495"/>
    <lineage>
        <taxon>Eukaryota</taxon>
        <taxon>Viridiplantae</taxon>
        <taxon>Streptophyta</taxon>
        <taxon>Embryophyta</taxon>
        <taxon>Tracheophyta</taxon>
        <taxon>Polypodiopsida</taxon>
        <taxon>Polypodiidae</taxon>
        <taxon>Polypodiales</taxon>
        <taxon>Pteridineae</taxon>
        <taxon>Pteridaceae</taxon>
        <taxon>Parkerioideae</taxon>
        <taxon>Ceratopteris</taxon>
    </lineage>
</organism>
<evidence type="ECO:0000256" key="1">
    <source>
        <dbReference type="ARBA" id="ARBA00003687"/>
    </source>
</evidence>
<keyword evidence="2" id="KW-0804">Transcription</keyword>
<gene>
    <name evidence="5" type="ORF">KP509_16G069600</name>
</gene>
<keyword evidence="2" id="KW-0805">Transcription regulation</keyword>
<evidence type="ECO:0000256" key="3">
    <source>
        <dbReference type="SAM" id="MobiDB-lite"/>
    </source>
</evidence>
<comment type="domain">
    <text evidence="2">The PPC domain mediates interactions between AHL proteins.</text>
</comment>
<dbReference type="PANTHER" id="PTHR31500">
    <property type="entry name" value="AT-HOOK MOTIF NUCLEAR-LOCALIZED PROTEIN 9"/>
    <property type="match status" value="1"/>
</dbReference>
<dbReference type="Gene3D" id="3.30.1330.80">
    <property type="entry name" value="Hypothetical protein, similar to alpha- acetolactate decarboxylase, domain 2"/>
    <property type="match status" value="1"/>
</dbReference>
<dbReference type="InterPro" id="IPR005175">
    <property type="entry name" value="PPC_dom"/>
</dbReference>
<keyword evidence="2" id="KW-0238">DNA-binding</keyword>
<comment type="subcellular location">
    <subcellularLocation>
        <location evidence="2">Nucleus</location>
    </subcellularLocation>
</comment>
<feature type="compositionally biased region" description="Polar residues" evidence="3">
    <location>
        <begin position="348"/>
        <end position="366"/>
    </location>
</feature>
<reference evidence="5" key="1">
    <citation type="submission" date="2021-08" db="EMBL/GenBank/DDBJ databases">
        <title>WGS assembly of Ceratopteris richardii.</title>
        <authorList>
            <person name="Marchant D.B."/>
            <person name="Chen G."/>
            <person name="Jenkins J."/>
            <person name="Shu S."/>
            <person name="Leebens-Mack J."/>
            <person name="Grimwood J."/>
            <person name="Schmutz J."/>
            <person name="Soltis P."/>
            <person name="Soltis D."/>
            <person name="Chen Z.-H."/>
        </authorList>
    </citation>
    <scope>NUCLEOTIDE SEQUENCE</scope>
    <source>
        <strain evidence="5">Whitten #5841</strain>
        <tissue evidence="5">Leaf</tissue>
    </source>
</reference>
<accession>A0A8T2T303</accession>
<proteinExistence type="predicted"/>
<dbReference type="Proteomes" id="UP000825935">
    <property type="component" value="Chromosome 16"/>
</dbReference>
<keyword evidence="6" id="KW-1185">Reference proteome</keyword>
<name>A0A8T2T303_CERRI</name>
<dbReference type="InterPro" id="IPR017956">
    <property type="entry name" value="AT_hook_DNA-bd_motif"/>
</dbReference>
<dbReference type="AlphaFoldDB" id="A0A8T2T303"/>
<dbReference type="CDD" id="cd11378">
    <property type="entry name" value="DUF296"/>
    <property type="match status" value="1"/>
</dbReference>
<dbReference type="OMA" id="IDIDMSI"/>
<keyword evidence="2" id="KW-0539">Nucleus</keyword>
<dbReference type="GO" id="GO:0003680">
    <property type="term" value="F:minor groove of adenine-thymine-rich DNA binding"/>
    <property type="evidence" value="ECO:0007669"/>
    <property type="project" value="UniProtKB-UniRule"/>
</dbReference>
<dbReference type="SMART" id="SM00384">
    <property type="entry name" value="AT_hook"/>
    <property type="match status" value="2"/>
</dbReference>
<comment type="function">
    <text evidence="1 2">Transcription factor that specifically binds AT-rich DNA sequences related to the nuclear matrix attachment regions (MARs).</text>
</comment>
<dbReference type="SUPFAM" id="SSF117856">
    <property type="entry name" value="AF0104/ALDC/Ptd012-like"/>
    <property type="match status" value="1"/>
</dbReference>
<evidence type="ECO:0000256" key="2">
    <source>
        <dbReference type="RuleBase" id="RU367031"/>
    </source>
</evidence>